<feature type="region of interest" description="Disordered" evidence="3">
    <location>
        <begin position="965"/>
        <end position="1067"/>
    </location>
</feature>
<reference evidence="5" key="1">
    <citation type="journal article" date="2019" name="bioRxiv">
        <title>The Genome of the Zebra Mussel, Dreissena polymorpha: A Resource for Invasive Species Research.</title>
        <authorList>
            <person name="McCartney M.A."/>
            <person name="Auch B."/>
            <person name="Kono T."/>
            <person name="Mallez S."/>
            <person name="Zhang Y."/>
            <person name="Obille A."/>
            <person name="Becker A."/>
            <person name="Abrahante J.E."/>
            <person name="Garbe J."/>
            <person name="Badalamenti J.P."/>
            <person name="Herman A."/>
            <person name="Mangelson H."/>
            <person name="Liachko I."/>
            <person name="Sullivan S."/>
            <person name="Sone E.D."/>
            <person name="Koren S."/>
            <person name="Silverstein K.A.T."/>
            <person name="Beckman K.B."/>
            <person name="Gohl D.M."/>
        </authorList>
    </citation>
    <scope>NUCLEOTIDE SEQUENCE</scope>
    <source>
        <strain evidence="5">Duluth1</strain>
        <tissue evidence="5">Whole animal</tissue>
    </source>
</reference>
<dbReference type="GO" id="GO:0051015">
    <property type="term" value="F:actin filament binding"/>
    <property type="evidence" value="ECO:0007669"/>
    <property type="project" value="TreeGrafter"/>
</dbReference>
<feature type="compositionally biased region" description="Polar residues" evidence="3">
    <location>
        <begin position="14"/>
        <end position="37"/>
    </location>
</feature>
<feature type="compositionally biased region" description="Polar residues" evidence="3">
    <location>
        <begin position="616"/>
        <end position="625"/>
    </location>
</feature>
<reference evidence="5" key="2">
    <citation type="submission" date="2020-11" db="EMBL/GenBank/DDBJ databases">
        <authorList>
            <person name="McCartney M.A."/>
            <person name="Auch B."/>
            <person name="Kono T."/>
            <person name="Mallez S."/>
            <person name="Becker A."/>
            <person name="Gohl D.M."/>
            <person name="Silverstein K.A.T."/>
            <person name="Koren S."/>
            <person name="Bechman K.B."/>
            <person name="Herman A."/>
            <person name="Abrahante J.E."/>
            <person name="Garbe J."/>
        </authorList>
    </citation>
    <scope>NUCLEOTIDE SEQUENCE</scope>
    <source>
        <strain evidence="5">Duluth1</strain>
        <tissue evidence="5">Whole animal</tissue>
    </source>
</reference>
<dbReference type="EMBL" id="JAIWYP010000003">
    <property type="protein sequence ID" value="KAH3858816.1"/>
    <property type="molecule type" value="Genomic_DNA"/>
</dbReference>
<feature type="region of interest" description="Disordered" evidence="3">
    <location>
        <begin position="212"/>
        <end position="314"/>
    </location>
</feature>
<feature type="compositionally biased region" description="Polar residues" evidence="3">
    <location>
        <begin position="55"/>
        <end position="72"/>
    </location>
</feature>
<gene>
    <name evidence="5" type="ORF">DPMN_101454</name>
</gene>
<feature type="coiled-coil region" evidence="2">
    <location>
        <begin position="908"/>
        <end position="935"/>
    </location>
</feature>
<feature type="compositionally biased region" description="Polar residues" evidence="3">
    <location>
        <begin position="279"/>
        <end position="310"/>
    </location>
</feature>
<feature type="compositionally biased region" description="Basic and acidic residues" evidence="3">
    <location>
        <begin position="513"/>
        <end position="533"/>
    </location>
</feature>
<feature type="non-terminal residue" evidence="5">
    <location>
        <position position="1"/>
    </location>
</feature>
<organism evidence="5 6">
    <name type="scientific">Dreissena polymorpha</name>
    <name type="common">Zebra mussel</name>
    <name type="synonym">Mytilus polymorpha</name>
    <dbReference type="NCBI Taxonomy" id="45954"/>
    <lineage>
        <taxon>Eukaryota</taxon>
        <taxon>Metazoa</taxon>
        <taxon>Spiralia</taxon>
        <taxon>Lophotrochozoa</taxon>
        <taxon>Mollusca</taxon>
        <taxon>Bivalvia</taxon>
        <taxon>Autobranchia</taxon>
        <taxon>Heteroconchia</taxon>
        <taxon>Euheterodonta</taxon>
        <taxon>Imparidentia</taxon>
        <taxon>Neoheterodontei</taxon>
        <taxon>Myida</taxon>
        <taxon>Dreissenoidea</taxon>
        <taxon>Dreissenidae</taxon>
        <taxon>Dreissena</taxon>
    </lineage>
</organism>
<proteinExistence type="inferred from homology"/>
<keyword evidence="2" id="KW-0175">Coiled coil</keyword>
<name>A0A9D4LIZ2_DREPO</name>
<feature type="domain" description="FH2" evidence="4">
    <location>
        <begin position="1061"/>
        <end position="1467"/>
    </location>
</feature>
<dbReference type="GO" id="GO:0030866">
    <property type="term" value="P:cortical actin cytoskeleton organization"/>
    <property type="evidence" value="ECO:0007669"/>
    <property type="project" value="TreeGrafter"/>
</dbReference>
<dbReference type="PANTHER" id="PTHR45920">
    <property type="entry name" value="FORMIN HOMOLOGY 2 DOMAIN CONTAINING, ISOFORM I"/>
    <property type="match status" value="1"/>
</dbReference>
<feature type="compositionally biased region" description="Pro residues" evidence="3">
    <location>
        <begin position="1032"/>
        <end position="1052"/>
    </location>
</feature>
<feature type="region of interest" description="Disordered" evidence="3">
    <location>
        <begin position="123"/>
        <end position="143"/>
    </location>
</feature>
<feature type="compositionally biased region" description="Basic and acidic residues" evidence="3">
    <location>
        <begin position="381"/>
        <end position="391"/>
    </location>
</feature>
<dbReference type="InterPro" id="IPR042201">
    <property type="entry name" value="FH2_Formin_sf"/>
</dbReference>
<dbReference type="PANTHER" id="PTHR45920:SF7">
    <property type="entry name" value="FORMIN-G"/>
    <property type="match status" value="1"/>
</dbReference>
<evidence type="ECO:0000256" key="3">
    <source>
        <dbReference type="SAM" id="MobiDB-lite"/>
    </source>
</evidence>
<dbReference type="GO" id="GO:0005856">
    <property type="term" value="C:cytoskeleton"/>
    <property type="evidence" value="ECO:0007669"/>
    <property type="project" value="TreeGrafter"/>
</dbReference>
<evidence type="ECO:0000313" key="5">
    <source>
        <dbReference type="EMBL" id="KAH3858816.1"/>
    </source>
</evidence>
<protein>
    <recommendedName>
        <fullName evidence="4">FH2 domain-containing protein</fullName>
    </recommendedName>
</protein>
<sequence>MSGSDAEDEKFVQNVISELSAFHSTDPPSTNTGLENEQISKEAKAENGVSEVVPASSNSELSDQNQTNQNVANPEPATARQPSRIIRLSRPANPYNMSRTLPTTSLASVASEASNVSSTHSLLSSSTASSTTSSSILGSAAPGSRLAALQRPGSPMHRILQRSNSPALAAAASILNRQSVAEHTNGGESSNNGAIVNRNDNSTYSKDIVSKIVNGSSDGTSKTVLFEDTSKSDAENAEAEGSAPPAVPPRIQSAKLTSSILLRRPQSPLNTGRHAQLLNKPNSSQSFDSNGPLSPSNGEQDALKPTSNADESLVSERVAIKNKLRNNSFRLKDLLNKRPFAKARDGESEGSEEQAAIGPDSENLRDAVTTETGVGKMTSDCPDRTRWRREGISSLQRSKSTVSDRPPTLISSGILRPRTLNRVGNTSADMNSEFSNIDDRIAKNGLEQTVHNNANTKGNESVKVDERLGSPDGINDVPSSRVTLLRSPRTRQIVSNNTVPCLSPTKESTTCDTDIKSDNYDHMKSEQDQNDQKAKVLKDLEKENEVNLVFDSQTIGQQDAELSDAQNTNKVEVKSNRKSIYTRSQSEFTKAVESPTELAEVKMHSEPATPRKENHSIPSSQSYENNPDLEFANSSPALKRSLVVTDLDQAMKDRDYQKLASIFRDRDVEVRKPSDKLENQTKGFSHDDDRETDLDAQRVLPLSRLRGSPMVHARLQASGDSTIPTHQAPHPSPPVNPVAPMVYKPHINLEDAVKWPMELPGKLDVRKMDVFEGQMLLNWLSGSIDKAHYLRLVMTQHDINVIVCQVCTCLIAAGIMRQIEAKEQEHVFKTDCMYYWTHTQTSAQSPVHDVSKMTPMWPPTQDQAAETKPGLKYTEADHQAAMVTLRHEYREQVDSIQADHKGVLDRAREEYETRLQHAVERIALLTREVEKYKQLAGIEKFTQNALSDAEKAQKESGLLFDGVHSNGHVTPNSQYHTPAGTPGEAHYGGHLNSIRPHSDVLGDLSLDGTSGSETSSLGGVSIGSGSVGDYVIPPPPPPPPPGIIPPPPPPPSQMNNNRRASKPVVHPKSQMKALFWERIQVQDLKSQKHKQYADKRLVWDEVEELNIDITELDTLFSKTNIEPSRRFFSNKPKNQAAEVAKVINAKRSQTVGIFLSSLRIDMSDIEHAILTFDTEVLGEDKLRQIYEIRGEQEELKKLREYVKKHPDTPLDKPDQFVYDLSLIPDYAERIFCFIFRETFQESIAVIETKMTNLRMTCKTLMESTSLKKILGLVLALGNYMNGGSKSRGQADGFGIEILPKLKDVRSKDQATSLLHYVVVQYIKKFEKGLAGTDKVKYPLPDPGDLKQACLVNFDELEKELTRIKADFNAAEERADKVIKSAKEHLHLQPFKDIMTEFFEQGRKEFEEQQENLAEGKSLFQETVIFFCAKPEGGKKEVTPDYFFEKFETFCQDFKDTWKREQQRIVKI</sequence>
<feature type="region of interest" description="Disordered" evidence="3">
    <location>
        <begin position="499"/>
        <end position="533"/>
    </location>
</feature>
<evidence type="ECO:0000256" key="2">
    <source>
        <dbReference type="SAM" id="Coils"/>
    </source>
</evidence>
<feature type="region of interest" description="Disordered" evidence="3">
    <location>
        <begin position="1"/>
        <end position="100"/>
    </location>
</feature>
<evidence type="ECO:0000313" key="6">
    <source>
        <dbReference type="Proteomes" id="UP000828390"/>
    </source>
</evidence>
<dbReference type="Gene3D" id="1.20.58.2220">
    <property type="entry name" value="Formin, FH2 domain"/>
    <property type="match status" value="1"/>
</dbReference>
<feature type="compositionally biased region" description="Low complexity" evidence="3">
    <location>
        <begin position="1004"/>
        <end position="1019"/>
    </location>
</feature>
<dbReference type="Proteomes" id="UP000828390">
    <property type="component" value="Unassembled WGS sequence"/>
</dbReference>
<comment type="similarity">
    <text evidence="1">Belongs to the formin homology family. Cappuccino subfamily.</text>
</comment>
<feature type="compositionally biased region" description="Low complexity" evidence="3">
    <location>
        <begin position="123"/>
        <end position="141"/>
    </location>
</feature>
<feature type="compositionally biased region" description="Polar residues" evidence="3">
    <location>
        <begin position="967"/>
        <end position="976"/>
    </location>
</feature>
<evidence type="ECO:0000256" key="1">
    <source>
        <dbReference type="ARBA" id="ARBA00005271"/>
    </source>
</evidence>
<keyword evidence="6" id="KW-1185">Reference proteome</keyword>
<evidence type="ECO:0000259" key="4">
    <source>
        <dbReference type="PROSITE" id="PS51444"/>
    </source>
</evidence>
<feature type="region of interest" description="Disordered" evidence="3">
    <location>
        <begin position="586"/>
        <end position="632"/>
    </location>
</feature>
<feature type="region of interest" description="Disordered" evidence="3">
    <location>
        <begin position="671"/>
        <end position="690"/>
    </location>
</feature>
<feature type="compositionally biased region" description="Polar residues" evidence="3">
    <location>
        <begin position="393"/>
        <end position="403"/>
    </location>
</feature>
<feature type="region of interest" description="Disordered" evidence="3">
    <location>
        <begin position="342"/>
        <end position="415"/>
    </location>
</feature>
<feature type="compositionally biased region" description="Polar residues" evidence="3">
    <location>
        <begin position="213"/>
        <end position="223"/>
    </location>
</feature>
<dbReference type="SMART" id="SM00498">
    <property type="entry name" value="FH2"/>
    <property type="match status" value="1"/>
</dbReference>
<feature type="region of interest" description="Disordered" evidence="3">
    <location>
        <begin position="181"/>
        <end position="200"/>
    </location>
</feature>
<dbReference type="InterPro" id="IPR015425">
    <property type="entry name" value="FH2_Formin"/>
</dbReference>
<dbReference type="PROSITE" id="PS51444">
    <property type="entry name" value="FH2"/>
    <property type="match status" value="1"/>
</dbReference>
<dbReference type="GO" id="GO:0005737">
    <property type="term" value="C:cytoplasm"/>
    <property type="evidence" value="ECO:0007669"/>
    <property type="project" value="UniProtKB-ARBA"/>
</dbReference>
<dbReference type="Pfam" id="PF02181">
    <property type="entry name" value="FH2"/>
    <property type="match status" value="1"/>
</dbReference>
<dbReference type="SUPFAM" id="SSF101447">
    <property type="entry name" value="Formin homology 2 domain (FH2 domain)"/>
    <property type="match status" value="1"/>
</dbReference>
<feature type="compositionally biased region" description="Basic and acidic residues" evidence="3">
    <location>
        <begin position="599"/>
        <end position="615"/>
    </location>
</feature>
<comment type="caution">
    <text evidence="5">The sequence shown here is derived from an EMBL/GenBank/DDBJ whole genome shotgun (WGS) entry which is preliminary data.</text>
</comment>
<feature type="compositionally biased region" description="Polar residues" evidence="3">
    <location>
        <begin position="499"/>
        <end position="512"/>
    </location>
</feature>
<accession>A0A9D4LIZ2</accession>